<dbReference type="PROSITE" id="PS50004">
    <property type="entry name" value="C2"/>
    <property type="match status" value="2"/>
</dbReference>
<protein>
    <submittedName>
        <fullName evidence="6">Synaptotagmin 1 isoform X1</fullName>
    </submittedName>
</protein>
<dbReference type="STRING" id="8030.ENSSSAP00000073640"/>
<dbReference type="Pfam" id="PF00168">
    <property type="entry name" value="C2"/>
    <property type="match status" value="2"/>
</dbReference>
<dbReference type="SMART" id="SM00239">
    <property type="entry name" value="C2"/>
    <property type="match status" value="2"/>
</dbReference>
<dbReference type="InterPro" id="IPR035892">
    <property type="entry name" value="C2_domain_sf"/>
</dbReference>
<dbReference type="GO" id="GO:0000149">
    <property type="term" value="F:SNARE binding"/>
    <property type="evidence" value="ECO:0007669"/>
    <property type="project" value="TreeGrafter"/>
</dbReference>
<dbReference type="Gene3D" id="2.60.40.150">
    <property type="entry name" value="C2 domain"/>
    <property type="match status" value="2"/>
</dbReference>
<dbReference type="GO" id="GO:0030276">
    <property type="term" value="F:clathrin binding"/>
    <property type="evidence" value="ECO:0007669"/>
    <property type="project" value="TreeGrafter"/>
</dbReference>
<keyword evidence="3" id="KW-1133">Transmembrane helix</keyword>
<dbReference type="GeneID" id="106573757"/>
<accession>A0A1S3MN65</accession>
<proteinExistence type="inferred from homology"/>
<dbReference type="SUPFAM" id="SSF49562">
    <property type="entry name" value="C2 domain (Calcium/lipid-binding domain, CaLB)"/>
    <property type="match status" value="2"/>
</dbReference>
<dbReference type="Proteomes" id="UP001652741">
    <property type="component" value="Chromosome ssa16"/>
</dbReference>
<dbReference type="GO" id="GO:0005544">
    <property type="term" value="F:calcium-dependent phospholipid binding"/>
    <property type="evidence" value="ECO:0007669"/>
    <property type="project" value="TreeGrafter"/>
</dbReference>
<dbReference type="PaxDb" id="8030-ENSSSAP00000073640"/>
<evidence type="ECO:0000256" key="3">
    <source>
        <dbReference type="SAM" id="Phobius"/>
    </source>
</evidence>
<keyword evidence="3" id="KW-0812">Transmembrane</keyword>
<feature type="domain" description="C2" evidence="4">
    <location>
        <begin position="141"/>
        <end position="278"/>
    </location>
</feature>
<feature type="compositionally biased region" description="Basic and acidic residues" evidence="2">
    <location>
        <begin position="90"/>
        <end position="103"/>
    </location>
</feature>
<dbReference type="GO" id="GO:0048488">
    <property type="term" value="P:synaptic vesicle endocytosis"/>
    <property type="evidence" value="ECO:0007669"/>
    <property type="project" value="TreeGrafter"/>
</dbReference>
<keyword evidence="3" id="KW-0472">Membrane</keyword>
<dbReference type="RefSeq" id="XP_014004569.2">
    <property type="nucleotide sequence ID" value="XM_014149094.2"/>
</dbReference>
<dbReference type="KEGG" id="sasa:106573757"/>
<organism evidence="5 6">
    <name type="scientific">Salmo salar</name>
    <name type="common">Atlantic salmon</name>
    <dbReference type="NCBI Taxonomy" id="8030"/>
    <lineage>
        <taxon>Eukaryota</taxon>
        <taxon>Metazoa</taxon>
        <taxon>Chordata</taxon>
        <taxon>Craniata</taxon>
        <taxon>Vertebrata</taxon>
        <taxon>Euteleostomi</taxon>
        <taxon>Actinopterygii</taxon>
        <taxon>Neopterygii</taxon>
        <taxon>Teleostei</taxon>
        <taxon>Protacanthopterygii</taxon>
        <taxon>Salmoniformes</taxon>
        <taxon>Salmonidae</taxon>
        <taxon>Salmoninae</taxon>
        <taxon>Salmo</taxon>
    </lineage>
</organism>
<evidence type="ECO:0000313" key="6">
    <source>
        <dbReference type="RefSeq" id="XP_014004569.2"/>
    </source>
</evidence>
<evidence type="ECO:0000259" key="4">
    <source>
        <dbReference type="PROSITE" id="PS50004"/>
    </source>
</evidence>
<dbReference type="GO" id="GO:0030424">
    <property type="term" value="C:axon"/>
    <property type="evidence" value="ECO:0007669"/>
    <property type="project" value="TreeGrafter"/>
</dbReference>
<dbReference type="GO" id="GO:0005509">
    <property type="term" value="F:calcium ion binding"/>
    <property type="evidence" value="ECO:0007669"/>
    <property type="project" value="TreeGrafter"/>
</dbReference>
<sequence length="425" mass="49032">MVMETQVTVNGEGQTDDVIRWQRDMSFLPTVDLSIGDLRMPFNEEVKYCILGISVTLFLIAMGILVWQLYRYCSQAPKEPVDDLLSSDGKPAKTGDLHTETQRPNVKVEKLHEDAQRLSRCLSMGSHVELPSLGNQLDEEVKGSLRFSLYYDQLQSRLVVTVLEARGLPVRDFSRSVDPFVRVRLLWARHDNEEEKEEQSSPSLQCLLHEWQSRIVKDSSSPTFGDQFSYSMEEEDVPHTTVRFEVRDFDKFSRHGFLGEVRVSLCDMKISYPLEVLEDLQTPQKDMVGEVLLSLKYLHTLQRLEVGLLKIRALPQQSKKDQVRLYARISVLCNQFKLRHQKSTAKTLCEVTVFNEVMMFTLPDPQIRACCIVVSVYEIHADRKSAKRLVGQVTFGKGKRSEDEHWRLMMRSICQPIAKWHPLLI</sequence>
<dbReference type="GO" id="GO:0001786">
    <property type="term" value="F:phosphatidylserine binding"/>
    <property type="evidence" value="ECO:0007669"/>
    <property type="project" value="TreeGrafter"/>
</dbReference>
<evidence type="ECO:0000256" key="2">
    <source>
        <dbReference type="SAM" id="MobiDB-lite"/>
    </source>
</evidence>
<dbReference type="AlphaFoldDB" id="A0A1S3MN65"/>
<dbReference type="PANTHER" id="PTHR10024">
    <property type="entry name" value="SYNAPTOTAGMIN"/>
    <property type="match status" value="1"/>
</dbReference>
<feature type="region of interest" description="Disordered" evidence="2">
    <location>
        <begin position="83"/>
        <end position="103"/>
    </location>
</feature>
<feature type="transmembrane region" description="Helical" evidence="3">
    <location>
        <begin position="48"/>
        <end position="70"/>
    </location>
</feature>
<keyword evidence="5" id="KW-1185">Reference proteome</keyword>
<name>A0A1S3MN65_SALSA</name>
<feature type="domain" description="C2" evidence="4">
    <location>
        <begin position="287"/>
        <end position="421"/>
    </location>
</feature>
<evidence type="ECO:0000313" key="5">
    <source>
        <dbReference type="Proteomes" id="UP001652741"/>
    </source>
</evidence>
<comment type="similarity">
    <text evidence="1">Belongs to the synaptotagmin family.</text>
</comment>
<reference evidence="6" key="1">
    <citation type="submission" date="2025-08" db="UniProtKB">
        <authorList>
            <consortium name="RefSeq"/>
        </authorList>
    </citation>
    <scope>IDENTIFICATION</scope>
</reference>
<dbReference type="GO" id="GO:0031045">
    <property type="term" value="C:dense core granule"/>
    <property type="evidence" value="ECO:0007669"/>
    <property type="project" value="TreeGrafter"/>
</dbReference>
<gene>
    <name evidence="6" type="primary">LOC106573757</name>
</gene>
<evidence type="ECO:0000256" key="1">
    <source>
        <dbReference type="ARBA" id="ARBA00006996"/>
    </source>
</evidence>
<dbReference type="InterPro" id="IPR000008">
    <property type="entry name" value="C2_dom"/>
</dbReference>
<dbReference type="GO" id="GO:0030672">
    <property type="term" value="C:synaptic vesicle membrane"/>
    <property type="evidence" value="ECO:0007669"/>
    <property type="project" value="TreeGrafter"/>
</dbReference>
<dbReference type="PANTHER" id="PTHR10024:SF175">
    <property type="entry name" value="C2 DOMAIN-CONTAINING PROTEIN"/>
    <property type="match status" value="1"/>
</dbReference>
<dbReference type="GO" id="GO:0048791">
    <property type="term" value="P:calcium ion-regulated exocytosis of neurotransmitter"/>
    <property type="evidence" value="ECO:0007669"/>
    <property type="project" value="TreeGrafter"/>
</dbReference>
<dbReference type="GO" id="GO:0005886">
    <property type="term" value="C:plasma membrane"/>
    <property type="evidence" value="ECO:0007669"/>
    <property type="project" value="TreeGrafter"/>
</dbReference>